<dbReference type="AlphaFoldDB" id="A0A9R1VZ96"/>
<dbReference type="PANTHER" id="PTHR16027:SF6">
    <property type="entry name" value="DILUTE DOMAIN-CONTAINING PROTEIN"/>
    <property type="match status" value="1"/>
</dbReference>
<sequence length="221" mass="24447">MQKKQDNNDILAYWLSNASTLLLLLQRTLKPSGSASGMAPQSFLASATRIGRSFHGTPQGIELPSFVDGDLSSGVEAGYTKVEAKYPTFLFKQHLTTYVEKIYGTIRDNLKKEISLLLRMCIQALRILIASLVKGSSRTVSNSAQQTLIAHWQGIMKSLGSFLNVLKTNNLCNSLLLRCECCSFSNGEYVKAGLAELDHWCFNATDEGLPFDKKKQDNLGF</sequence>
<dbReference type="EMBL" id="NBSK02000004">
    <property type="protein sequence ID" value="KAJ0214274.1"/>
    <property type="molecule type" value="Genomic_DNA"/>
</dbReference>
<accession>A0A9R1VZ96</accession>
<feature type="domain" description="Dilute" evidence="1">
    <location>
        <begin position="1"/>
        <end position="221"/>
    </location>
</feature>
<evidence type="ECO:0000259" key="1">
    <source>
        <dbReference type="PROSITE" id="PS51126"/>
    </source>
</evidence>
<keyword evidence="3" id="KW-1185">Reference proteome</keyword>
<dbReference type="PANTHER" id="PTHR16027">
    <property type="entry name" value="DILUTE DOMAIN-CONTAINING PROTEIN YPR089W"/>
    <property type="match status" value="1"/>
</dbReference>
<comment type="caution">
    <text evidence="2">The sequence shown here is derived from an EMBL/GenBank/DDBJ whole genome shotgun (WGS) entry which is preliminary data.</text>
</comment>
<dbReference type="InterPro" id="IPR002710">
    <property type="entry name" value="Dilute_dom"/>
</dbReference>
<proteinExistence type="predicted"/>
<name>A0A9R1VZ96_LACSA</name>
<organism evidence="2 3">
    <name type="scientific">Lactuca sativa</name>
    <name type="common">Garden lettuce</name>
    <dbReference type="NCBI Taxonomy" id="4236"/>
    <lineage>
        <taxon>Eukaryota</taxon>
        <taxon>Viridiplantae</taxon>
        <taxon>Streptophyta</taxon>
        <taxon>Embryophyta</taxon>
        <taxon>Tracheophyta</taxon>
        <taxon>Spermatophyta</taxon>
        <taxon>Magnoliopsida</taxon>
        <taxon>eudicotyledons</taxon>
        <taxon>Gunneridae</taxon>
        <taxon>Pentapetalae</taxon>
        <taxon>asterids</taxon>
        <taxon>campanulids</taxon>
        <taxon>Asterales</taxon>
        <taxon>Asteraceae</taxon>
        <taxon>Cichorioideae</taxon>
        <taxon>Cichorieae</taxon>
        <taxon>Lactucinae</taxon>
        <taxon>Lactuca</taxon>
    </lineage>
</organism>
<dbReference type="InterPro" id="IPR052072">
    <property type="entry name" value="Vascular_dev_regulator"/>
</dbReference>
<dbReference type="Proteomes" id="UP000235145">
    <property type="component" value="Unassembled WGS sequence"/>
</dbReference>
<dbReference type="PROSITE" id="PS51126">
    <property type="entry name" value="DILUTE"/>
    <property type="match status" value="1"/>
</dbReference>
<evidence type="ECO:0000313" key="2">
    <source>
        <dbReference type="EMBL" id="KAJ0214274.1"/>
    </source>
</evidence>
<evidence type="ECO:0000313" key="3">
    <source>
        <dbReference type="Proteomes" id="UP000235145"/>
    </source>
</evidence>
<protein>
    <recommendedName>
        <fullName evidence="1">Dilute domain-containing protein</fullName>
    </recommendedName>
</protein>
<gene>
    <name evidence="2" type="ORF">LSAT_V11C400210560</name>
</gene>
<dbReference type="Pfam" id="PF01843">
    <property type="entry name" value="DIL"/>
    <property type="match status" value="1"/>
</dbReference>
<reference evidence="2 3" key="1">
    <citation type="journal article" date="2017" name="Nat. Commun.">
        <title>Genome assembly with in vitro proximity ligation data and whole-genome triplication in lettuce.</title>
        <authorList>
            <person name="Reyes-Chin-Wo S."/>
            <person name="Wang Z."/>
            <person name="Yang X."/>
            <person name="Kozik A."/>
            <person name="Arikit S."/>
            <person name="Song C."/>
            <person name="Xia L."/>
            <person name="Froenicke L."/>
            <person name="Lavelle D.O."/>
            <person name="Truco M.J."/>
            <person name="Xia R."/>
            <person name="Zhu S."/>
            <person name="Xu C."/>
            <person name="Xu H."/>
            <person name="Xu X."/>
            <person name="Cox K."/>
            <person name="Korf I."/>
            <person name="Meyers B.C."/>
            <person name="Michelmore R.W."/>
        </authorList>
    </citation>
    <scope>NUCLEOTIDE SEQUENCE [LARGE SCALE GENOMIC DNA]</scope>
    <source>
        <strain evidence="3">cv. Salinas</strain>
        <tissue evidence="2">Seedlings</tissue>
    </source>
</reference>